<sequence length="109" mass="12350">MGVDVGISQGYRSRIGEQLILKSSLDADSSKFTIISALTLPNGFKLKTFDEITCFKIKENLLLKQKLLSLVDSVTNTETMHVCLHDLLPPNDFFRLNSFMIEDFVLDEH</sequence>
<evidence type="ECO:0000313" key="2">
    <source>
        <dbReference type="Proteomes" id="UP000663836"/>
    </source>
</evidence>
<organism evidence="1 2">
    <name type="scientific">Rotaria sordida</name>
    <dbReference type="NCBI Taxonomy" id="392033"/>
    <lineage>
        <taxon>Eukaryota</taxon>
        <taxon>Metazoa</taxon>
        <taxon>Spiralia</taxon>
        <taxon>Gnathifera</taxon>
        <taxon>Rotifera</taxon>
        <taxon>Eurotatoria</taxon>
        <taxon>Bdelloidea</taxon>
        <taxon>Philodinida</taxon>
        <taxon>Philodinidae</taxon>
        <taxon>Rotaria</taxon>
    </lineage>
</organism>
<comment type="caution">
    <text evidence="1">The sequence shown here is derived from an EMBL/GenBank/DDBJ whole genome shotgun (WGS) entry which is preliminary data.</text>
</comment>
<dbReference type="EMBL" id="CAJOBD010004827">
    <property type="protein sequence ID" value="CAF4010062.1"/>
    <property type="molecule type" value="Genomic_DNA"/>
</dbReference>
<dbReference type="Proteomes" id="UP000663836">
    <property type="component" value="Unassembled WGS sequence"/>
</dbReference>
<name>A0A819P3Y8_9BILA</name>
<evidence type="ECO:0000313" key="1">
    <source>
        <dbReference type="EMBL" id="CAF4010062.1"/>
    </source>
</evidence>
<dbReference type="AlphaFoldDB" id="A0A819P3Y8"/>
<proteinExistence type="predicted"/>
<protein>
    <submittedName>
        <fullName evidence="1">Uncharacterized protein</fullName>
    </submittedName>
</protein>
<gene>
    <name evidence="1" type="ORF">JBS370_LOCUS26783</name>
</gene>
<accession>A0A819P3Y8</accession>
<reference evidence="1" key="1">
    <citation type="submission" date="2021-02" db="EMBL/GenBank/DDBJ databases">
        <authorList>
            <person name="Nowell W R."/>
        </authorList>
    </citation>
    <scope>NUCLEOTIDE SEQUENCE</scope>
</reference>